<dbReference type="AlphaFoldDB" id="A0A7K2J0E9"/>
<keyword evidence="3" id="KW-1003">Cell membrane</keyword>
<evidence type="ECO:0000256" key="4">
    <source>
        <dbReference type="ARBA" id="ARBA00022692"/>
    </source>
</evidence>
<evidence type="ECO:0000256" key="6">
    <source>
        <dbReference type="ARBA" id="ARBA00023136"/>
    </source>
</evidence>
<evidence type="ECO:0000259" key="8">
    <source>
        <dbReference type="Pfam" id="PF02687"/>
    </source>
</evidence>
<dbReference type="InterPro" id="IPR051125">
    <property type="entry name" value="ABC-4/HrtB_transporter"/>
</dbReference>
<feature type="transmembrane region" description="Helical" evidence="7">
    <location>
        <begin position="259"/>
        <end position="278"/>
    </location>
</feature>
<reference evidence="9 10" key="1">
    <citation type="journal article" date="2019" name="Nat. Commun.">
        <title>The antimicrobial potential of Streptomyces from insect microbiomes.</title>
        <authorList>
            <person name="Chevrette M.G."/>
            <person name="Carlson C.M."/>
            <person name="Ortega H.E."/>
            <person name="Thomas C."/>
            <person name="Ananiev G.E."/>
            <person name="Barns K.J."/>
            <person name="Book A.J."/>
            <person name="Cagnazzo J."/>
            <person name="Carlos C."/>
            <person name="Flanigan W."/>
            <person name="Grubbs K.J."/>
            <person name="Horn H.A."/>
            <person name="Hoffmann F.M."/>
            <person name="Klassen J.L."/>
            <person name="Knack J.J."/>
            <person name="Lewin G.R."/>
            <person name="McDonald B.R."/>
            <person name="Muller L."/>
            <person name="Melo W.G.P."/>
            <person name="Pinto-Tomas A.A."/>
            <person name="Schmitz A."/>
            <person name="Wendt-Pienkowski E."/>
            <person name="Wildman S."/>
            <person name="Zhao M."/>
            <person name="Zhang F."/>
            <person name="Bugni T.S."/>
            <person name="Andes D.R."/>
            <person name="Pupo M.T."/>
            <person name="Currie C.R."/>
        </authorList>
    </citation>
    <scope>NUCLEOTIDE SEQUENCE [LARGE SCALE GENOMIC DNA]</scope>
    <source>
        <strain evidence="9 10">SID5840</strain>
    </source>
</reference>
<keyword evidence="2" id="KW-0813">Transport</keyword>
<sequence length="376" mass="39571">MFLAVRELWFARSRFGLMGGVVALIAVLMVLLSGLSSGLVEDGVSGLQRLPVHGLAFDEETEVGSAFSRSRVNEEQLQEWRDRPGVEEAAFFGNLLVNARSDKDVPIDLALFGVEEDSFLAPETAEGEGLGRRDGLVVSQSAIEDGVAIGDVLTVDRLGTELEIVGALEDKHTYGHVDVAYLPLETWQEIYAGITPEQEADPAVYTEATAVALRAEPDARIDHSTGDDEAGTMSLPLEETFAASPGYSAETSTLNLIKAFLYAISALVVGAFFTVWTIQRKHELAVLRAMGASTGYLVRDGLGQALVILAVFCGIGLGVGVGAGSLITGSGVPFLLEGTSVALAVVLLIVLGLLGAMAAIVRVSSIDPLAALGGQR</sequence>
<feature type="domain" description="ABC3 transporter permease C-terminal" evidence="8">
    <location>
        <begin position="259"/>
        <end position="368"/>
    </location>
</feature>
<protein>
    <submittedName>
        <fullName evidence="9">ABC transporter permease</fullName>
    </submittedName>
</protein>
<dbReference type="EMBL" id="WWHY01000001">
    <property type="protein sequence ID" value="MYR35505.1"/>
    <property type="molecule type" value="Genomic_DNA"/>
</dbReference>
<keyword evidence="4 7" id="KW-0812">Transmembrane</keyword>
<feature type="transmembrane region" description="Helical" evidence="7">
    <location>
        <begin position="339"/>
        <end position="361"/>
    </location>
</feature>
<dbReference type="GO" id="GO:0005886">
    <property type="term" value="C:plasma membrane"/>
    <property type="evidence" value="ECO:0007669"/>
    <property type="project" value="UniProtKB-SubCell"/>
</dbReference>
<dbReference type="PANTHER" id="PTHR43738:SF1">
    <property type="entry name" value="HEMIN TRANSPORT SYSTEM PERMEASE PROTEIN HRTB-RELATED"/>
    <property type="match status" value="1"/>
</dbReference>
<dbReference type="Proteomes" id="UP000467124">
    <property type="component" value="Unassembled WGS sequence"/>
</dbReference>
<organism evidence="9 10">
    <name type="scientific">Nocardiopsis alba</name>
    <dbReference type="NCBI Taxonomy" id="53437"/>
    <lineage>
        <taxon>Bacteria</taxon>
        <taxon>Bacillati</taxon>
        <taxon>Actinomycetota</taxon>
        <taxon>Actinomycetes</taxon>
        <taxon>Streptosporangiales</taxon>
        <taxon>Nocardiopsidaceae</taxon>
        <taxon>Nocardiopsis</taxon>
    </lineage>
</organism>
<keyword evidence="5 7" id="KW-1133">Transmembrane helix</keyword>
<dbReference type="PANTHER" id="PTHR43738">
    <property type="entry name" value="ABC TRANSPORTER, MEMBRANE PROTEIN"/>
    <property type="match status" value="1"/>
</dbReference>
<evidence type="ECO:0000313" key="10">
    <source>
        <dbReference type="Proteomes" id="UP000467124"/>
    </source>
</evidence>
<accession>A0A7K2J0E9</accession>
<evidence type="ECO:0000256" key="5">
    <source>
        <dbReference type="ARBA" id="ARBA00022989"/>
    </source>
</evidence>
<comment type="subcellular location">
    <subcellularLocation>
        <location evidence="1">Cell membrane</location>
        <topology evidence="1">Multi-pass membrane protein</topology>
    </subcellularLocation>
</comment>
<dbReference type="RefSeq" id="WP_042285915.1">
    <property type="nucleotide sequence ID" value="NZ_BAZE01000019.1"/>
</dbReference>
<feature type="transmembrane region" description="Helical" evidence="7">
    <location>
        <begin position="306"/>
        <end position="327"/>
    </location>
</feature>
<evidence type="ECO:0000256" key="3">
    <source>
        <dbReference type="ARBA" id="ARBA00022475"/>
    </source>
</evidence>
<dbReference type="InterPro" id="IPR003838">
    <property type="entry name" value="ABC3_permease_C"/>
</dbReference>
<keyword evidence="6 7" id="KW-0472">Membrane</keyword>
<dbReference type="GeneID" id="91394322"/>
<proteinExistence type="predicted"/>
<evidence type="ECO:0000256" key="1">
    <source>
        <dbReference type="ARBA" id="ARBA00004651"/>
    </source>
</evidence>
<evidence type="ECO:0000313" key="9">
    <source>
        <dbReference type="EMBL" id="MYR35505.1"/>
    </source>
</evidence>
<dbReference type="Pfam" id="PF02687">
    <property type="entry name" value="FtsX"/>
    <property type="match status" value="1"/>
</dbReference>
<evidence type="ECO:0000256" key="7">
    <source>
        <dbReference type="SAM" id="Phobius"/>
    </source>
</evidence>
<evidence type="ECO:0000256" key="2">
    <source>
        <dbReference type="ARBA" id="ARBA00022448"/>
    </source>
</evidence>
<comment type="caution">
    <text evidence="9">The sequence shown here is derived from an EMBL/GenBank/DDBJ whole genome shotgun (WGS) entry which is preliminary data.</text>
</comment>
<gene>
    <name evidence="9" type="ORF">GTW20_25390</name>
</gene>
<name>A0A7K2J0E9_9ACTN</name>